<dbReference type="EC" id="6.2.1.1" evidence="2"/>
<dbReference type="PANTHER" id="PTHR24095">
    <property type="entry name" value="ACETYL-COENZYME A SYNTHETASE"/>
    <property type="match status" value="1"/>
</dbReference>
<dbReference type="InterPro" id="IPR045851">
    <property type="entry name" value="AMP-bd_C_sf"/>
</dbReference>
<keyword evidence="9" id="KW-1185">Reference proteome</keyword>
<dbReference type="Gene3D" id="3.40.50.720">
    <property type="entry name" value="NAD(P)-binding Rossmann-like Domain"/>
    <property type="match status" value="1"/>
</dbReference>
<dbReference type="GO" id="GO:0051287">
    <property type="term" value="F:NAD binding"/>
    <property type="evidence" value="ECO:0007669"/>
    <property type="project" value="InterPro"/>
</dbReference>
<dbReference type="GO" id="GO:1901607">
    <property type="term" value="P:alpha-amino acid biosynthetic process"/>
    <property type="evidence" value="ECO:0007669"/>
    <property type="project" value="UniProtKB-ARBA"/>
</dbReference>
<dbReference type="EMBL" id="JBGBPQ010000001">
    <property type="protein sequence ID" value="KAL1530870.1"/>
    <property type="molecule type" value="Genomic_DNA"/>
</dbReference>
<dbReference type="SUPFAM" id="SSF56801">
    <property type="entry name" value="Acetyl-CoA synthetase-like"/>
    <property type="match status" value="1"/>
</dbReference>
<dbReference type="GO" id="GO:0046983">
    <property type="term" value="F:protein dimerization activity"/>
    <property type="evidence" value="ECO:0007669"/>
    <property type="project" value="InterPro"/>
</dbReference>
<dbReference type="SMART" id="SM00859">
    <property type="entry name" value="Semialdhyde_dh"/>
    <property type="match status" value="1"/>
</dbReference>
<name>A0AB34K9J5_PRYPA</name>
<feature type="region of interest" description="Disordered" evidence="6">
    <location>
        <begin position="379"/>
        <end position="402"/>
    </location>
</feature>
<dbReference type="SUPFAM" id="SSF51735">
    <property type="entry name" value="NAD(P)-binding Rossmann-fold domains"/>
    <property type="match status" value="1"/>
</dbReference>
<evidence type="ECO:0000256" key="3">
    <source>
        <dbReference type="ARBA" id="ARBA00022598"/>
    </source>
</evidence>
<dbReference type="InterPro" id="IPR000873">
    <property type="entry name" value="AMP-dep_synth/lig_dom"/>
</dbReference>
<dbReference type="InterPro" id="IPR000534">
    <property type="entry name" value="Semialdehyde_DH_NAD-bd"/>
</dbReference>
<dbReference type="InterPro" id="IPR025110">
    <property type="entry name" value="AMP-bd_C"/>
</dbReference>
<evidence type="ECO:0000256" key="5">
    <source>
        <dbReference type="ARBA" id="ARBA00022840"/>
    </source>
</evidence>
<dbReference type="Pfam" id="PF02774">
    <property type="entry name" value="Semialdhyde_dhC"/>
    <property type="match status" value="1"/>
</dbReference>
<keyword evidence="3" id="KW-0436">Ligase</keyword>
<organism evidence="8 9">
    <name type="scientific">Prymnesium parvum</name>
    <name type="common">Toxic golden alga</name>
    <dbReference type="NCBI Taxonomy" id="97485"/>
    <lineage>
        <taxon>Eukaryota</taxon>
        <taxon>Haptista</taxon>
        <taxon>Haptophyta</taxon>
        <taxon>Prymnesiophyceae</taxon>
        <taxon>Prymnesiales</taxon>
        <taxon>Prymnesiaceae</taxon>
        <taxon>Prymnesium</taxon>
    </lineage>
</organism>
<dbReference type="Gene3D" id="3.30.360.10">
    <property type="entry name" value="Dihydrodipicolinate Reductase, domain 2"/>
    <property type="match status" value="1"/>
</dbReference>
<dbReference type="GO" id="GO:0016620">
    <property type="term" value="F:oxidoreductase activity, acting on the aldehyde or oxo group of donors, NAD or NADP as acceptor"/>
    <property type="evidence" value="ECO:0007669"/>
    <property type="project" value="InterPro"/>
</dbReference>
<evidence type="ECO:0000313" key="9">
    <source>
        <dbReference type="Proteomes" id="UP001515480"/>
    </source>
</evidence>
<dbReference type="SUPFAM" id="SSF55347">
    <property type="entry name" value="Glyceraldehyde-3-phosphate dehydrogenase-like, C-terminal domain"/>
    <property type="match status" value="1"/>
</dbReference>
<protein>
    <recommendedName>
        <fullName evidence="2">acetate--CoA ligase</fullName>
        <ecNumber evidence="2">6.2.1.1</ecNumber>
    </recommendedName>
</protein>
<evidence type="ECO:0000256" key="1">
    <source>
        <dbReference type="ARBA" id="ARBA00010584"/>
    </source>
</evidence>
<dbReference type="Gene3D" id="3.30.300.30">
    <property type="match status" value="1"/>
</dbReference>
<dbReference type="Gene3D" id="3.40.50.12780">
    <property type="entry name" value="N-terminal domain of ligase-like"/>
    <property type="match status" value="2"/>
</dbReference>
<sequence>MGEGIKTFEDGLCTLEPKGRTAVAIIGGTGYVGRLLARRLLSHPTLCLGPIVGSKRSEGMVFQDVWEEKEAALMKNYGSQLWTSMPFPPELAGVRVSSLDELVQGDCKVAVSCVAPDVGYIEDILVNAGCKVFSISPYKRMENLTIPEVNPERIPASLDQSLFKSPNCVSVGTSIALKAISDAYGIEKCSVCTFQSLSGRGDAMYPAELVQGNVYPLWGTKEKTEVYIGNEIRTLLKLDEAQLSVRAHRVGVHVGHFVDVRVQVKAPEMVGSVADVQQMFDSFSPLGQLAGKMASLPEKPILVEPNVGGPRPASHNNAFGGMQVVVGNIKIEDRMWHVCFSLVVNNMVRGAYGAALLMAEYYLYLKSHPAETRLILAAQPAPTSSSPHPASPALASPSPDTTPMELAGPALDPIHNTLVSSAAVREAKSCCAADPGAYHGTIARRMLHWFHPAMRAWLTWEPSCGRWTGWDEAGRAVELNDEWTPWQMAFDGKRAPYYEWFVGGCTSAAFNEVDRHVLAGHGEEDAFIGVDHSALTSAVQGVSLAPLCSRLSRRQLLVASVVAAMVLRNRGVSKGDRVVLLLPNTIEHRIWVQAAKRIGAIYLCLPITISIPSLAERSAECGAKLVITSMDKAPLEGASLKAVALSAVSSYVPVASAFATVRRVLQEKLSSENLNIDVEAVCAALEYNFEGRVAVRPSEVATKLEVLLSMQPEMRIQAAALVAHSREEMHKDHSSKSTMTLLVLPAAAGSDGVNLKEGSRTSSANDLAAVDGGHSKYPKYTEGSSIRSCLPRTSSALTSAHRGNIAIVSADEAYAQAEAAVLSAASVATMSSLTALDDPALVVALWRSVPPLPLPSNHPKNIVYTSGTSGHKAKGLVCDTGGYCAGVSYTMEVVFDVRAGTDVMYVDADPSWITGQTYGISGPLCCRATSLVVHGLRDDALIGNLPQNFVNLVTQLGVTLHVSSASFLKRLLRDPVQTAWLKKQHIPAQLRVAASCGEPLMPPLHQAAQSTVCRYYINSYWASEHGSIILAHCFGNFDQPLRGDARMFAMPWVDAAVWLPKGTRQPSGRKVFSEVKPARSQLDIGSEKGRLVTKTPWPSMARTVWGDSDAVGTPGWLGDLETYHKTYWSTFETESGTPIMALDLADLAQAWADGSLSVLGHSREALRLGSSKVSSAELETTMLHASADISDCVVVGVPDKTDGSLQAVACLVLQDKKELTESLVAALKKNVHIQLGEACVPAHLVRVAALPRTHNSKVMRNVVQQFFLTENGDVADLVSEIANPSCLLELRAAVDEWRSEQAMPVLDEAC</sequence>
<dbReference type="Pfam" id="PF13193">
    <property type="entry name" value="AMP-binding_C"/>
    <property type="match status" value="1"/>
</dbReference>
<keyword evidence="5" id="KW-0067">ATP-binding</keyword>
<evidence type="ECO:0000256" key="6">
    <source>
        <dbReference type="SAM" id="MobiDB-lite"/>
    </source>
</evidence>
<gene>
    <name evidence="8" type="ORF">AB1Y20_001764</name>
</gene>
<dbReference type="PANTHER" id="PTHR24095:SF14">
    <property type="entry name" value="ACETYL-COENZYME A SYNTHETASE 1"/>
    <property type="match status" value="1"/>
</dbReference>
<dbReference type="Pfam" id="PF01118">
    <property type="entry name" value="Semialdhyde_dh"/>
    <property type="match status" value="1"/>
</dbReference>
<dbReference type="GO" id="GO:0005524">
    <property type="term" value="F:ATP binding"/>
    <property type="evidence" value="ECO:0007669"/>
    <property type="project" value="UniProtKB-KW"/>
</dbReference>
<evidence type="ECO:0000313" key="8">
    <source>
        <dbReference type="EMBL" id="KAL1530870.1"/>
    </source>
</evidence>
<evidence type="ECO:0000256" key="4">
    <source>
        <dbReference type="ARBA" id="ARBA00022741"/>
    </source>
</evidence>
<dbReference type="InterPro" id="IPR042099">
    <property type="entry name" value="ANL_N_sf"/>
</dbReference>
<keyword evidence="4" id="KW-0547">Nucleotide-binding</keyword>
<dbReference type="GO" id="GO:0003987">
    <property type="term" value="F:acetate-CoA ligase activity"/>
    <property type="evidence" value="ECO:0007669"/>
    <property type="project" value="UniProtKB-EC"/>
</dbReference>
<dbReference type="InterPro" id="IPR036291">
    <property type="entry name" value="NAD(P)-bd_dom_sf"/>
</dbReference>
<dbReference type="GO" id="GO:0006085">
    <property type="term" value="P:acetyl-CoA biosynthetic process"/>
    <property type="evidence" value="ECO:0007669"/>
    <property type="project" value="TreeGrafter"/>
</dbReference>
<accession>A0AB34K9J5</accession>
<dbReference type="InterPro" id="IPR012280">
    <property type="entry name" value="Semialdhyde_DH_dimer_dom"/>
</dbReference>
<dbReference type="Pfam" id="PF00501">
    <property type="entry name" value="AMP-binding"/>
    <property type="match status" value="2"/>
</dbReference>
<dbReference type="Proteomes" id="UP001515480">
    <property type="component" value="Unassembled WGS sequence"/>
</dbReference>
<evidence type="ECO:0000259" key="7">
    <source>
        <dbReference type="SMART" id="SM00859"/>
    </source>
</evidence>
<comment type="caution">
    <text evidence="8">The sequence shown here is derived from an EMBL/GenBank/DDBJ whole genome shotgun (WGS) entry which is preliminary data.</text>
</comment>
<evidence type="ECO:0000256" key="2">
    <source>
        <dbReference type="ARBA" id="ARBA00013275"/>
    </source>
</evidence>
<dbReference type="GO" id="GO:0005829">
    <property type="term" value="C:cytosol"/>
    <property type="evidence" value="ECO:0007669"/>
    <property type="project" value="TreeGrafter"/>
</dbReference>
<reference evidence="8 9" key="1">
    <citation type="journal article" date="2024" name="Science">
        <title>Giant polyketide synthase enzymes in the biosynthesis of giant marine polyether toxins.</title>
        <authorList>
            <person name="Fallon T.R."/>
            <person name="Shende V.V."/>
            <person name="Wierzbicki I.H."/>
            <person name="Pendleton A.L."/>
            <person name="Watervoot N.F."/>
            <person name="Auber R.P."/>
            <person name="Gonzalez D.J."/>
            <person name="Wisecaver J.H."/>
            <person name="Moore B.S."/>
        </authorList>
    </citation>
    <scope>NUCLEOTIDE SEQUENCE [LARGE SCALE GENOMIC DNA]</scope>
    <source>
        <strain evidence="8 9">12B1</strain>
    </source>
</reference>
<feature type="domain" description="Semialdehyde dehydrogenase NAD-binding" evidence="7">
    <location>
        <begin position="22"/>
        <end position="157"/>
    </location>
</feature>
<comment type="similarity">
    <text evidence="1">Belongs to the aspartate-semialdehyde dehydrogenase family.</text>
</comment>
<proteinExistence type="inferred from homology"/>